<protein>
    <submittedName>
        <fullName evidence="1">LTA synthase family protein</fullName>
    </submittedName>
</protein>
<proteinExistence type="predicted"/>
<dbReference type="Proteomes" id="UP000594014">
    <property type="component" value="Chromosome"/>
</dbReference>
<name>A0ACD1AEG0_9FIRM</name>
<reference evidence="1" key="1">
    <citation type="submission" date="2019-08" db="EMBL/GenBank/DDBJ databases">
        <title>Genome sequence of Clostridiales bacterium MT110.</title>
        <authorList>
            <person name="Cao J."/>
        </authorList>
    </citation>
    <scope>NUCLEOTIDE SEQUENCE</scope>
    <source>
        <strain evidence="1">MT110</strain>
    </source>
</reference>
<keyword evidence="2" id="KW-1185">Reference proteome</keyword>
<evidence type="ECO:0000313" key="2">
    <source>
        <dbReference type="Proteomes" id="UP000594014"/>
    </source>
</evidence>
<dbReference type="EMBL" id="CP042469">
    <property type="protein sequence ID" value="QOX64937.1"/>
    <property type="molecule type" value="Genomic_DNA"/>
</dbReference>
<evidence type="ECO:0000313" key="1">
    <source>
        <dbReference type="EMBL" id="QOX64937.1"/>
    </source>
</evidence>
<accession>A0ACD1AEG0</accession>
<organism evidence="1 2">
    <name type="scientific">Anoxybacterium hadale</name>
    <dbReference type="NCBI Taxonomy" id="3408580"/>
    <lineage>
        <taxon>Bacteria</taxon>
        <taxon>Bacillati</taxon>
        <taxon>Bacillota</taxon>
        <taxon>Clostridia</taxon>
        <taxon>Peptostreptococcales</taxon>
        <taxon>Anaerovoracaceae</taxon>
        <taxon>Anoxybacterium</taxon>
    </lineage>
</organism>
<sequence length="654" mass="74305">MKAFFNKYLHNSITLCVVLSFMINFIIEAVSRRSVLLCFDFITDSPMTFLYNTFLIFFTFSIAYLVKRRIFVYVMVSIFWLSIGITNGVILSYRTTPFTVTDLALLESVMSIIPNYLNTFQMVLVGVAALLVVLALTLVFFFMPKHKQKINYKKSVLGVLLLGLAMYGSTSLAINQNWVSTYFGNLGYAYRDYGFPYCFVNTWLNTGISSPNGYSEAAIKGIFTEEELEELNTIPVSAGGEERRPNVIMLQLESFFDPTLMEALSFSEDPVPNFRKLKENYSTGFLTVPSIGAGTANTEFEVLSGMRVRFFGPGEYPYKSVLKDKTCESIAYDLKRIGYGTHAIHNHRGAFYGRNKVFPNMGFDTFTSLEYMNNVTKTPKNWAKDRVLTDEILAALKSTVSEDLVYTISVQGHGQYPDMRLIEPKITMSGIQAESDAYAFEYYVQQIHEMDEFIGALTEALKAFDEDTVLVMYGDHLPSLNIKDSDLVNKTVYQTEYVIWDNFGLKKEDKNLYSYQLSAEVLNQIGIHDGVLTKFHQQHKEDPMYLSNLKALQYDMLYGKEYIYGGINPFATTDMKMGVKEIKVDRVVEVGKKLYIKGQNFTPFSKITIGDKVLDTIFLDPSVLGLLEEVKPEDVSKMKVSQVEKNNEILSTTE</sequence>
<gene>
    <name evidence="1" type="ORF">FRZ06_17080</name>
</gene>